<reference evidence="1" key="1">
    <citation type="submission" date="2022-12" db="EMBL/GenBank/DDBJ databases">
        <title>NDM-1 containing novel ST 2018 Pseudenterobacter timonensis.</title>
        <authorList>
            <person name="Halder G."/>
            <person name="Mandal S."/>
            <person name="Dutta S."/>
        </authorList>
    </citation>
    <scope>NUCLEOTIDE SEQUENCE</scope>
    <source>
        <strain evidence="1">CNCI147</strain>
    </source>
</reference>
<dbReference type="RefSeq" id="WP_128310588.1">
    <property type="nucleotide sequence ID" value="NZ_JAQGEC010000013.1"/>
</dbReference>
<organism evidence="1 2">
    <name type="scientific">Pseudenterobacter timonensis</name>
    <dbReference type="NCBI Taxonomy" id="1755099"/>
    <lineage>
        <taxon>Bacteria</taxon>
        <taxon>Pseudomonadati</taxon>
        <taxon>Pseudomonadota</taxon>
        <taxon>Gammaproteobacteria</taxon>
        <taxon>Enterobacterales</taxon>
        <taxon>Enterobacteriaceae</taxon>
        <taxon>Pseudenterobacter</taxon>
    </lineage>
</organism>
<dbReference type="AlphaFoldDB" id="A0AAE4DPX0"/>
<comment type="caution">
    <text evidence="1">The sequence shown here is derived from an EMBL/GenBank/DDBJ whole genome shotgun (WGS) entry which is preliminary data.</text>
</comment>
<accession>A0AAE4DPX0</accession>
<dbReference type="Proteomes" id="UP001248822">
    <property type="component" value="Unassembled WGS sequence"/>
</dbReference>
<dbReference type="EMBL" id="JAQGEC010000013">
    <property type="protein sequence ID" value="MDR9891502.1"/>
    <property type="molecule type" value="Genomic_DNA"/>
</dbReference>
<evidence type="ECO:0000313" key="2">
    <source>
        <dbReference type="Proteomes" id="UP001248822"/>
    </source>
</evidence>
<evidence type="ECO:0000313" key="1">
    <source>
        <dbReference type="EMBL" id="MDR9891502.1"/>
    </source>
</evidence>
<name>A0AAE4DPX0_9ENTR</name>
<protein>
    <submittedName>
        <fullName evidence="1">Uncharacterized protein</fullName>
    </submittedName>
</protein>
<sequence>MKMGSLERSYNDVIAYAADPNFDRKTITVDLAVEVQPGSCITSTGAAYVSGDDCLLVLSHHRAEDAAHIIVADRGIYIKQDTIIAVMGATAGANAIAALTKTGAIRTSAPDAE</sequence>
<proteinExistence type="predicted"/>
<gene>
    <name evidence="1" type="ORF">O7047_14860</name>
</gene>